<evidence type="ECO:0000313" key="3">
    <source>
        <dbReference type="EMBL" id="OEU18063.1"/>
    </source>
</evidence>
<feature type="region of interest" description="Disordered" evidence="1">
    <location>
        <begin position="100"/>
        <end position="119"/>
    </location>
</feature>
<dbReference type="EMBL" id="KV784357">
    <property type="protein sequence ID" value="OEU18063.1"/>
    <property type="molecule type" value="Genomic_DNA"/>
</dbReference>
<organism evidence="3 4">
    <name type="scientific">Fragilariopsis cylindrus CCMP1102</name>
    <dbReference type="NCBI Taxonomy" id="635003"/>
    <lineage>
        <taxon>Eukaryota</taxon>
        <taxon>Sar</taxon>
        <taxon>Stramenopiles</taxon>
        <taxon>Ochrophyta</taxon>
        <taxon>Bacillariophyta</taxon>
        <taxon>Bacillariophyceae</taxon>
        <taxon>Bacillariophycidae</taxon>
        <taxon>Bacillariales</taxon>
        <taxon>Bacillariaceae</taxon>
        <taxon>Fragilariopsis</taxon>
    </lineage>
</organism>
<feature type="compositionally biased region" description="Acidic residues" evidence="1">
    <location>
        <begin position="491"/>
        <end position="500"/>
    </location>
</feature>
<gene>
    <name evidence="3" type="ORF">FRACYDRAFT_238496</name>
</gene>
<feature type="compositionally biased region" description="Low complexity" evidence="1">
    <location>
        <begin position="263"/>
        <end position="274"/>
    </location>
</feature>
<evidence type="ECO:0000256" key="2">
    <source>
        <dbReference type="SAM" id="Phobius"/>
    </source>
</evidence>
<evidence type="ECO:0000313" key="4">
    <source>
        <dbReference type="Proteomes" id="UP000095751"/>
    </source>
</evidence>
<keyword evidence="4" id="KW-1185">Reference proteome</keyword>
<reference evidence="3 4" key="1">
    <citation type="submission" date="2016-09" db="EMBL/GenBank/DDBJ databases">
        <title>Extensive genetic diversity and differential bi-allelic expression allows diatom success in the polar Southern Ocean.</title>
        <authorList>
            <consortium name="DOE Joint Genome Institute"/>
            <person name="Mock T."/>
            <person name="Otillar R.P."/>
            <person name="Strauss J."/>
            <person name="Dupont C."/>
            <person name="Frickenhaus S."/>
            <person name="Maumus F."/>
            <person name="Mcmullan M."/>
            <person name="Sanges R."/>
            <person name="Schmutz J."/>
            <person name="Toseland A."/>
            <person name="Valas R."/>
            <person name="Veluchamy A."/>
            <person name="Ward B.J."/>
            <person name="Allen A."/>
            <person name="Barry K."/>
            <person name="Falciatore A."/>
            <person name="Ferrante M."/>
            <person name="Fortunato A.E."/>
            <person name="Gloeckner G."/>
            <person name="Gruber A."/>
            <person name="Hipkin R."/>
            <person name="Janech M."/>
            <person name="Kroth P."/>
            <person name="Leese F."/>
            <person name="Lindquist E."/>
            <person name="Lyon B.R."/>
            <person name="Martin J."/>
            <person name="Mayer C."/>
            <person name="Parker M."/>
            <person name="Quesneville H."/>
            <person name="Raymond J."/>
            <person name="Uhlig C."/>
            <person name="Valentin K.U."/>
            <person name="Worden A.Z."/>
            <person name="Armbrust E.V."/>
            <person name="Bowler C."/>
            <person name="Green B."/>
            <person name="Moulton V."/>
            <person name="Van Oosterhout C."/>
            <person name="Grigoriev I."/>
        </authorList>
    </citation>
    <scope>NUCLEOTIDE SEQUENCE [LARGE SCALE GENOMIC DNA]</scope>
    <source>
        <strain evidence="3 4">CCMP1102</strain>
    </source>
</reference>
<protein>
    <submittedName>
        <fullName evidence="3">Uncharacterized protein</fullName>
    </submittedName>
</protein>
<keyword evidence="2" id="KW-0812">Transmembrane</keyword>
<keyword evidence="2" id="KW-1133">Transmembrane helix</keyword>
<feature type="compositionally biased region" description="Low complexity" evidence="1">
    <location>
        <begin position="47"/>
        <end position="66"/>
    </location>
</feature>
<feature type="region of interest" description="Disordered" evidence="1">
    <location>
        <begin position="47"/>
        <end position="72"/>
    </location>
</feature>
<proteinExistence type="predicted"/>
<dbReference type="OrthoDB" id="49164at2759"/>
<dbReference type="Proteomes" id="UP000095751">
    <property type="component" value="Unassembled WGS sequence"/>
</dbReference>
<dbReference type="KEGG" id="fcy:FRACYDRAFT_238496"/>
<evidence type="ECO:0000256" key="1">
    <source>
        <dbReference type="SAM" id="MobiDB-lite"/>
    </source>
</evidence>
<keyword evidence="2" id="KW-0472">Membrane</keyword>
<dbReference type="InParanoid" id="A0A1E7FJY1"/>
<feature type="transmembrane region" description="Helical" evidence="2">
    <location>
        <begin position="7"/>
        <end position="28"/>
    </location>
</feature>
<feature type="region of interest" description="Disordered" evidence="1">
    <location>
        <begin position="241"/>
        <end position="291"/>
    </location>
</feature>
<dbReference type="AlphaFoldDB" id="A0A1E7FJY1"/>
<feature type="region of interest" description="Disordered" evidence="1">
    <location>
        <begin position="491"/>
        <end position="519"/>
    </location>
</feature>
<accession>A0A1E7FJY1</accession>
<feature type="compositionally biased region" description="Low complexity" evidence="1">
    <location>
        <begin position="241"/>
        <end position="252"/>
    </location>
</feature>
<sequence>MNNILRCWFHLTIVVAMISALFLLIPILRQQQQEQHEQLHYYHHQFNSSSSSSRTTNNGNNNINENVDNDNDRNSSIEMGAALFIAPFLKEFNRKYYRQEENSNNKAHPSLSSSSFSSSSYYCDHDYTSLSILEEWKNSHQELLCNFNYSNNNDNNDSTSTTTLIDSSEVENATSMLLVNVKEYILQRWEGQPTIRRYSYSYSNINASSLSSSTTIMMTSIITGSPFLLYNCSSITSSASTSASASASNNSTSRRHHHHRPETATTTTTIATSTGNEINNVTKPPPPLPPPPPTIIRIGPLFDIHNSYERFHAYLNLAMMMIMLDIRNPQLLIITTSSSSNNKNVEDHEMWKLFSNQYAPIYQYQSTNNEFQNENEKTNTTATSSYNNPQIENDELLLLLLLQQQQQQQHYGNRSSGRIDIIDASHITRSGLSILNTKIKIKNNDSHYESSKLKGGRAVDHHCTSILFQGIIEWIKIKIGNVVNVKVEEEEVIEEDEEEQQQQNKDEYETETENEMNNSKDKDNTIIQILWSSRGPYCCQNNGQLYTPDRMIRNETLLIKKIEHRLNNYIVDNNTSTSSTNTNKSHILVGIHGAGLIWSTFLLRRQQKQQKQQNNNKHNNNSALVPGGSTIIRPGLVEIFAGNRPPMNRHYHNLASLCNIQYQSTKHYWKGSNKYVRWTDNHVNEVVDSIKAIIIV</sequence>
<name>A0A1E7FJY1_9STRA</name>
<feature type="compositionally biased region" description="Low complexity" evidence="1">
    <location>
        <begin position="110"/>
        <end position="119"/>
    </location>
</feature>